<dbReference type="AlphaFoldDB" id="A0A433RTR2"/>
<keyword evidence="2" id="KW-1185">Reference proteome</keyword>
<organism evidence="1 2">
    <name type="scientific">Candidatus Kurthia intestinigallinarum</name>
    <dbReference type="NCBI Taxonomy" id="1562256"/>
    <lineage>
        <taxon>Bacteria</taxon>
        <taxon>Bacillati</taxon>
        <taxon>Bacillota</taxon>
        <taxon>Bacilli</taxon>
        <taxon>Bacillales</taxon>
        <taxon>Caryophanaceae</taxon>
        <taxon>Kurthia</taxon>
    </lineage>
</organism>
<reference evidence="1 2" key="1">
    <citation type="submission" date="2014-11" db="EMBL/GenBank/DDBJ databases">
        <title>Genome sequence and analysis of novel Kurthia sp.</title>
        <authorList>
            <person name="Lawson J.N."/>
            <person name="Gonzalez J.E."/>
            <person name="Rinauldi L."/>
            <person name="Xuan Z."/>
            <person name="Firman A."/>
            <person name="Shaddox L."/>
            <person name="Trudeau A."/>
            <person name="Shah S."/>
            <person name="Reiman D."/>
        </authorList>
    </citation>
    <scope>NUCLEOTIDE SEQUENCE [LARGE SCALE GENOMIC DNA]</scope>
    <source>
        <strain evidence="1 2">3B1D</strain>
    </source>
</reference>
<evidence type="ECO:0008006" key="3">
    <source>
        <dbReference type="Google" id="ProtNLM"/>
    </source>
</evidence>
<dbReference type="SUPFAM" id="SSF52540">
    <property type="entry name" value="P-loop containing nucleoside triphosphate hydrolases"/>
    <property type="match status" value="1"/>
</dbReference>
<dbReference type="OrthoDB" id="2455602at2"/>
<dbReference type="Gene3D" id="3.40.50.300">
    <property type="entry name" value="P-loop containing nucleotide triphosphate hydrolases"/>
    <property type="match status" value="1"/>
</dbReference>
<gene>
    <name evidence="1" type="ORF">QI30_11550</name>
</gene>
<proteinExistence type="predicted"/>
<dbReference type="Proteomes" id="UP000288623">
    <property type="component" value="Unassembled WGS sequence"/>
</dbReference>
<dbReference type="InterPro" id="IPR027417">
    <property type="entry name" value="P-loop_NTPase"/>
</dbReference>
<dbReference type="RefSeq" id="WP_158621030.1">
    <property type="nucleotide sequence ID" value="NZ_JTFC01000031.1"/>
</dbReference>
<dbReference type="EMBL" id="JTFC01000031">
    <property type="protein sequence ID" value="RUS55553.1"/>
    <property type="molecule type" value="Genomic_DNA"/>
</dbReference>
<protein>
    <recommendedName>
        <fullName evidence="3">NadR/Ttd14 AAA domain-containing protein</fullName>
    </recommendedName>
</protein>
<sequence>MLVIVSGYASVGKTTIAKAIAKEMHAAFINGPATIERLMDEVLSAKGIDGHNFQTVMKKRLETDKAVDVLRKIVVDNEENGVDTVIELSTYYSDAHIVEDTDIKVRHVEITLPVEMERAQLAAHNPTLYAAINWAEHVATRFPVYSDGALFEQNVVLEYDNTVPLQPERIAAFVKKFIRNETFY</sequence>
<accession>A0A433RTR2</accession>
<comment type="caution">
    <text evidence="1">The sequence shown here is derived from an EMBL/GenBank/DDBJ whole genome shotgun (WGS) entry which is preliminary data.</text>
</comment>
<evidence type="ECO:0000313" key="2">
    <source>
        <dbReference type="Proteomes" id="UP000288623"/>
    </source>
</evidence>
<evidence type="ECO:0000313" key="1">
    <source>
        <dbReference type="EMBL" id="RUS55553.1"/>
    </source>
</evidence>
<name>A0A433RTR2_9BACL</name>